<reference evidence="1" key="1">
    <citation type="submission" date="2020-01" db="EMBL/GenBank/DDBJ databases">
        <title>Genome Sequencing of Three Apophysomyces-Like Fungal Strains Confirms a Novel Fungal Genus in the Mucoromycota with divergent Burkholderia-like Endosymbiotic Bacteria.</title>
        <authorList>
            <person name="Stajich J.E."/>
            <person name="Macias A.M."/>
            <person name="Carter-House D."/>
            <person name="Lovett B."/>
            <person name="Kasson L.R."/>
            <person name="Berry K."/>
            <person name="Grigoriev I."/>
            <person name="Chang Y."/>
            <person name="Spatafora J."/>
            <person name="Kasson M.T."/>
        </authorList>
    </citation>
    <scope>NUCLEOTIDE SEQUENCE</scope>
    <source>
        <strain evidence="1">NRRL A-21654</strain>
    </source>
</reference>
<organism evidence="1 2">
    <name type="scientific">Apophysomyces ossiformis</name>
    <dbReference type="NCBI Taxonomy" id="679940"/>
    <lineage>
        <taxon>Eukaryota</taxon>
        <taxon>Fungi</taxon>
        <taxon>Fungi incertae sedis</taxon>
        <taxon>Mucoromycota</taxon>
        <taxon>Mucoromycotina</taxon>
        <taxon>Mucoromycetes</taxon>
        <taxon>Mucorales</taxon>
        <taxon>Mucorineae</taxon>
        <taxon>Mucoraceae</taxon>
        <taxon>Apophysomyces</taxon>
    </lineage>
</organism>
<dbReference type="EMBL" id="JABAYA010000268">
    <property type="protein sequence ID" value="KAF7721414.1"/>
    <property type="molecule type" value="Genomic_DNA"/>
</dbReference>
<protein>
    <submittedName>
        <fullName evidence="1">Uncharacterized protein</fullName>
    </submittedName>
</protein>
<evidence type="ECO:0000313" key="1">
    <source>
        <dbReference type="EMBL" id="KAF7721414.1"/>
    </source>
</evidence>
<comment type="caution">
    <text evidence="1">The sequence shown here is derived from an EMBL/GenBank/DDBJ whole genome shotgun (WGS) entry which is preliminary data.</text>
</comment>
<dbReference type="OrthoDB" id="2290432at2759"/>
<dbReference type="AlphaFoldDB" id="A0A8H7BJW1"/>
<keyword evidence="2" id="KW-1185">Reference proteome</keyword>
<accession>A0A8H7BJW1</accession>
<gene>
    <name evidence="1" type="ORF">EC973_004720</name>
</gene>
<proteinExistence type="predicted"/>
<name>A0A8H7BJW1_9FUNG</name>
<sequence length="195" mass="22207">MVFSKHFTTDGFAVSVSFYKPIVQRDRLPDLTPQDFQEKECMNVCGADPGVTDIYVCSNGSNDVYHDEADLELENDQDIPDEDIVELPEPAVAEGENDDTEFDPHQIRQLSTAEYYTRAGFKKTTQRINTSKTPLIRRLQSEIDTNRTADMDRIIRSIVSTLDALPEVTAFYAQRDIQGLKFYLYSATYDHNCST</sequence>
<dbReference type="Proteomes" id="UP000605846">
    <property type="component" value="Unassembled WGS sequence"/>
</dbReference>
<evidence type="ECO:0000313" key="2">
    <source>
        <dbReference type="Proteomes" id="UP000605846"/>
    </source>
</evidence>